<feature type="active site" description="Nucleophile" evidence="9">
    <location>
        <position position="388"/>
    </location>
</feature>
<dbReference type="PANTHER" id="PTHR43199">
    <property type="entry name" value="GLUTATHIONE HYDROLASE"/>
    <property type="match status" value="1"/>
</dbReference>
<dbReference type="InterPro" id="IPR055262">
    <property type="entry name" value="GGT_CS"/>
</dbReference>
<feature type="binding site" evidence="10">
    <location>
        <position position="481"/>
    </location>
    <ligand>
        <name>L-glutamate</name>
        <dbReference type="ChEBI" id="CHEBI:29985"/>
    </ligand>
</feature>
<feature type="binding site" evidence="10">
    <location>
        <position position="113"/>
    </location>
    <ligand>
        <name>L-glutamate</name>
        <dbReference type="ChEBI" id="CHEBI:29985"/>
    </ligand>
</feature>
<evidence type="ECO:0000256" key="5">
    <source>
        <dbReference type="ARBA" id="ARBA00022801"/>
    </source>
</evidence>
<evidence type="ECO:0000256" key="8">
    <source>
        <dbReference type="ARBA" id="ARBA00047417"/>
    </source>
</evidence>
<feature type="binding site" evidence="10">
    <location>
        <begin position="459"/>
        <end position="460"/>
    </location>
    <ligand>
        <name>L-glutamate</name>
        <dbReference type="ChEBI" id="CHEBI:29985"/>
    </ligand>
</feature>
<dbReference type="EC" id="3.4.19.13" evidence="11"/>
<sequence>MHNKSKLLFIVIFIGSQAYAQTYTPIGTVNPNDYEPRQKLISEGNQSMVSTQHFLATQVGVDILEKGGNAYDASVAIGFALAVVLPRAGNIGGGGFMVMYDSSDNNNYSIDYREKAPLLSTTNMYLDENGTVIDNKSTLGYLASGVPGTVAGLWSVHQRFGSMKWSELIEPAINLAEDGFEITPYMADMLIKYNEKLSAFDETNKVFQTHYPDFDKKILKQSDLANTLKIIAQDGRDGFYKGEISKKIALDMQNNGGIISEKDLEQYQPVWRNPLISSYKDIKIVTMPPPSSGGIHVIQMLNVLENFNLRKLGHNSKEYINVLSEVMKYAYADRSKHLGDPDFYDVPINKLSSHEYANEISKKIKIGSVTPSIEINPGSFHDKESIETTHFSVVDEKGNVVSSTYTLNSSFGSGVVIKDTGILMNNEMDDFSISPGIPNQYGLLGAKANEITPQKRPLSSMTPTIAFKNNDLFFTTGSPGGAKIITAVLQSILNIVDFEMDVAEANNAKRIHHQWQPDKIQIEFDLSVDKKNWLLDAGYNIEIIEPATNLQLIMKKNKNYYGYGDFRRPDSFALGVSK</sequence>
<comment type="similarity">
    <text evidence="3 11">Belongs to the gamma-glutamyltransferase family.</text>
</comment>
<keyword evidence="12" id="KW-0732">Signal</keyword>
<comment type="pathway">
    <text evidence="11">Sulfur metabolism; glutathione metabolism.</text>
</comment>
<evidence type="ECO:0000256" key="10">
    <source>
        <dbReference type="PIRSR" id="PIRSR600101-2"/>
    </source>
</evidence>
<comment type="catalytic activity">
    <reaction evidence="2 11">
        <text>glutathione + H2O = L-cysteinylglycine + L-glutamate</text>
        <dbReference type="Rhea" id="RHEA:28807"/>
        <dbReference type="ChEBI" id="CHEBI:15377"/>
        <dbReference type="ChEBI" id="CHEBI:29985"/>
        <dbReference type="ChEBI" id="CHEBI:57925"/>
        <dbReference type="ChEBI" id="CHEBI:61694"/>
        <dbReference type="EC" id="3.4.19.13"/>
    </reaction>
</comment>
<evidence type="ECO:0000256" key="6">
    <source>
        <dbReference type="ARBA" id="ARBA00023145"/>
    </source>
</evidence>
<evidence type="ECO:0000256" key="12">
    <source>
        <dbReference type="SAM" id="SignalP"/>
    </source>
</evidence>
<keyword evidence="7 11" id="KW-0012">Acyltransferase</keyword>
<evidence type="ECO:0000256" key="7">
    <source>
        <dbReference type="ARBA" id="ARBA00023315"/>
    </source>
</evidence>
<dbReference type="InterPro" id="IPR043137">
    <property type="entry name" value="GGT_ssub_C"/>
</dbReference>
<dbReference type="PROSITE" id="PS00462">
    <property type="entry name" value="G_GLU_TRANSPEPTIDASE"/>
    <property type="match status" value="1"/>
</dbReference>
<organism evidence="13 14">
    <name type="scientific">SAR86 cluster bacterium</name>
    <dbReference type="NCBI Taxonomy" id="2030880"/>
    <lineage>
        <taxon>Bacteria</taxon>
        <taxon>Pseudomonadati</taxon>
        <taxon>Pseudomonadota</taxon>
        <taxon>Gammaproteobacteria</taxon>
        <taxon>SAR86 cluster</taxon>
    </lineage>
</organism>
<protein>
    <recommendedName>
        <fullName evidence="11">Glutathione hydrolase proenzyme</fullName>
        <ecNumber evidence="11">2.3.2.2</ecNumber>
        <ecNumber evidence="11">3.4.19.13</ecNumber>
    </recommendedName>
    <component>
        <recommendedName>
            <fullName evidence="11">Glutathione hydrolase large chain</fullName>
        </recommendedName>
    </component>
    <component>
        <recommendedName>
            <fullName evidence="11">Glutathione hydrolase small chain</fullName>
        </recommendedName>
    </component>
</protein>
<dbReference type="InterPro" id="IPR043138">
    <property type="entry name" value="GGT_lsub"/>
</dbReference>
<dbReference type="InterPro" id="IPR029055">
    <property type="entry name" value="Ntn_hydrolases_N"/>
</dbReference>
<dbReference type="GO" id="GO:0006750">
    <property type="term" value="P:glutathione biosynthetic process"/>
    <property type="evidence" value="ECO:0007669"/>
    <property type="project" value="UniProtKB-KW"/>
</dbReference>
<feature type="binding site" evidence="10">
    <location>
        <position position="430"/>
    </location>
    <ligand>
        <name>L-glutamate</name>
        <dbReference type="ChEBI" id="CHEBI:29985"/>
    </ligand>
</feature>
<proteinExistence type="inferred from homology"/>
<evidence type="ECO:0000256" key="2">
    <source>
        <dbReference type="ARBA" id="ARBA00001089"/>
    </source>
</evidence>
<feature type="chain" id="PRO_5032382577" description="Glutathione hydrolase proenzyme" evidence="12">
    <location>
        <begin position="21"/>
        <end position="578"/>
    </location>
</feature>
<keyword evidence="6 11" id="KW-0865">Zymogen</keyword>
<evidence type="ECO:0000256" key="4">
    <source>
        <dbReference type="ARBA" id="ARBA00022679"/>
    </source>
</evidence>
<dbReference type="GO" id="GO:0006751">
    <property type="term" value="P:glutathione catabolic process"/>
    <property type="evidence" value="ECO:0007669"/>
    <property type="project" value="UniProtKB-UniRule"/>
</dbReference>
<evidence type="ECO:0000313" key="14">
    <source>
        <dbReference type="Proteomes" id="UP000585327"/>
    </source>
</evidence>
<dbReference type="Proteomes" id="UP000585327">
    <property type="component" value="Unassembled WGS sequence"/>
</dbReference>
<dbReference type="AlphaFoldDB" id="A0A838YIP1"/>
<gene>
    <name evidence="13" type="primary">ggt</name>
    <name evidence="13" type="ORF">H2021_03240</name>
</gene>
<dbReference type="NCBIfam" id="TIGR00066">
    <property type="entry name" value="g_glut_trans"/>
    <property type="match status" value="1"/>
</dbReference>
<evidence type="ECO:0000256" key="11">
    <source>
        <dbReference type="RuleBase" id="RU368036"/>
    </source>
</evidence>
<comment type="catalytic activity">
    <reaction evidence="1 11">
        <text>an S-substituted glutathione + H2O = an S-substituted L-cysteinylglycine + L-glutamate</text>
        <dbReference type="Rhea" id="RHEA:59468"/>
        <dbReference type="ChEBI" id="CHEBI:15377"/>
        <dbReference type="ChEBI" id="CHEBI:29985"/>
        <dbReference type="ChEBI" id="CHEBI:90779"/>
        <dbReference type="ChEBI" id="CHEBI:143103"/>
        <dbReference type="EC" id="3.4.19.13"/>
    </reaction>
</comment>
<dbReference type="EC" id="2.3.2.2" evidence="11"/>
<dbReference type="PRINTS" id="PR01210">
    <property type="entry name" value="GGTRANSPTASE"/>
</dbReference>
<dbReference type="Gene3D" id="1.10.246.130">
    <property type="match status" value="1"/>
</dbReference>
<comment type="caution">
    <text evidence="13">The sequence shown here is derived from an EMBL/GenBank/DDBJ whole genome shotgun (WGS) entry which is preliminary data.</text>
</comment>
<dbReference type="InterPro" id="IPR000101">
    <property type="entry name" value="GGT_peptidase"/>
</dbReference>
<dbReference type="GO" id="GO:0103068">
    <property type="term" value="F:leukotriene C4 gamma-glutamyl transferase activity"/>
    <property type="evidence" value="ECO:0007669"/>
    <property type="project" value="UniProtKB-EC"/>
</dbReference>
<dbReference type="InterPro" id="IPR051792">
    <property type="entry name" value="GGT_bact"/>
</dbReference>
<reference evidence="13 14" key="1">
    <citation type="submission" date="2020-06" db="EMBL/GenBank/DDBJ databases">
        <title>Dysbiosis in marine aquaculture revealed through microbiome analysis: reverse ecology for environmental sustainability.</title>
        <authorList>
            <person name="Haro-Moreno J.M."/>
            <person name="Coutinho F.H."/>
            <person name="Zaragoza-Solas A."/>
            <person name="Picazo A."/>
            <person name="Almagro-Moreno S."/>
            <person name="Lopez-Perez M."/>
        </authorList>
    </citation>
    <scope>NUCLEOTIDE SEQUENCE [LARGE SCALE GENOMIC DNA]</scope>
    <source>
        <strain evidence="13">MCMED-G42</strain>
    </source>
</reference>
<evidence type="ECO:0000256" key="9">
    <source>
        <dbReference type="PIRSR" id="PIRSR600101-1"/>
    </source>
</evidence>
<accession>A0A838YIP1</accession>
<comment type="subunit">
    <text evidence="11">This enzyme consists of two polypeptide chains, which are synthesized in precursor form from a single polypeptide.</text>
</comment>
<dbReference type="SUPFAM" id="SSF56235">
    <property type="entry name" value="N-terminal nucleophile aminohydrolases (Ntn hydrolases)"/>
    <property type="match status" value="1"/>
</dbReference>
<evidence type="ECO:0000256" key="1">
    <source>
        <dbReference type="ARBA" id="ARBA00001049"/>
    </source>
</evidence>
<keyword evidence="4 11" id="KW-0808">Transferase</keyword>
<dbReference type="GO" id="GO:0036374">
    <property type="term" value="F:glutathione hydrolase activity"/>
    <property type="evidence" value="ECO:0007669"/>
    <property type="project" value="UniProtKB-UniRule"/>
</dbReference>
<dbReference type="EMBL" id="JACETM010000031">
    <property type="protein sequence ID" value="MBA4724214.1"/>
    <property type="molecule type" value="Genomic_DNA"/>
</dbReference>
<keyword evidence="5 11" id="KW-0378">Hydrolase</keyword>
<evidence type="ECO:0000313" key="13">
    <source>
        <dbReference type="EMBL" id="MBA4724214.1"/>
    </source>
</evidence>
<keyword evidence="11" id="KW-0317">Glutathione biosynthesis</keyword>
<evidence type="ECO:0000256" key="3">
    <source>
        <dbReference type="ARBA" id="ARBA00009381"/>
    </source>
</evidence>
<dbReference type="PANTHER" id="PTHR43199:SF1">
    <property type="entry name" value="GLUTATHIONE HYDROLASE PROENZYME"/>
    <property type="match status" value="1"/>
</dbReference>
<dbReference type="UniPathway" id="UPA00204"/>
<comment type="catalytic activity">
    <reaction evidence="8 11">
        <text>an N-terminal (5-L-glutamyl)-[peptide] + an alpha-amino acid = 5-L-glutamyl amino acid + an N-terminal L-alpha-aminoacyl-[peptide]</text>
        <dbReference type="Rhea" id="RHEA:23904"/>
        <dbReference type="Rhea" id="RHEA-COMP:9780"/>
        <dbReference type="Rhea" id="RHEA-COMP:9795"/>
        <dbReference type="ChEBI" id="CHEBI:77644"/>
        <dbReference type="ChEBI" id="CHEBI:78597"/>
        <dbReference type="ChEBI" id="CHEBI:78599"/>
        <dbReference type="ChEBI" id="CHEBI:78608"/>
        <dbReference type="EC" id="2.3.2.2"/>
    </reaction>
</comment>
<name>A0A838YIP1_9GAMM</name>
<feature type="binding site" evidence="10">
    <location>
        <begin position="406"/>
        <end position="408"/>
    </location>
    <ligand>
        <name>L-glutamate</name>
        <dbReference type="ChEBI" id="CHEBI:29985"/>
    </ligand>
</feature>
<comment type="PTM">
    <text evidence="11">Cleaved by autocatalysis into a large and a small subunit.</text>
</comment>
<feature type="signal peptide" evidence="12">
    <location>
        <begin position="1"/>
        <end position="20"/>
    </location>
</feature>
<dbReference type="Pfam" id="PF01019">
    <property type="entry name" value="G_glu_transpept"/>
    <property type="match status" value="1"/>
</dbReference>
<dbReference type="Gene3D" id="3.60.20.40">
    <property type="match status" value="1"/>
</dbReference>